<keyword evidence="2" id="KW-0472">Membrane</keyword>
<dbReference type="FunFam" id="2.130.10.10:FF:001929">
    <property type="entry name" value="Protein GAMETE EXPRESSED 3"/>
    <property type="match status" value="1"/>
</dbReference>
<reference evidence="3 4" key="1">
    <citation type="submission" date="2020-04" db="EMBL/GenBank/DDBJ databases">
        <title>Plant Genome Project.</title>
        <authorList>
            <person name="Zhang R.-G."/>
        </authorList>
    </citation>
    <scope>NUCLEOTIDE SEQUENCE [LARGE SCALE GENOMIC DNA]</scope>
    <source>
        <strain evidence="3">YNK0</strain>
        <tissue evidence="3">Leaf</tissue>
    </source>
</reference>
<feature type="transmembrane region" description="Helical" evidence="2">
    <location>
        <begin position="37"/>
        <end position="56"/>
    </location>
</feature>
<dbReference type="InterPro" id="IPR011047">
    <property type="entry name" value="Quinoprotein_ADH-like_sf"/>
</dbReference>
<keyword evidence="4" id="KW-1185">Reference proteome</keyword>
<feature type="compositionally biased region" description="Basic and acidic residues" evidence="1">
    <location>
        <begin position="603"/>
        <end position="619"/>
    </location>
</feature>
<feature type="region of interest" description="Disordered" evidence="1">
    <location>
        <begin position="566"/>
        <end position="586"/>
    </location>
</feature>
<dbReference type="InterPro" id="IPR045301">
    <property type="entry name" value="GEX3-like"/>
</dbReference>
<organism evidence="3 4">
    <name type="scientific">Tetracentron sinense</name>
    <name type="common">Spur-leaf</name>
    <dbReference type="NCBI Taxonomy" id="13715"/>
    <lineage>
        <taxon>Eukaryota</taxon>
        <taxon>Viridiplantae</taxon>
        <taxon>Streptophyta</taxon>
        <taxon>Embryophyta</taxon>
        <taxon>Tracheophyta</taxon>
        <taxon>Spermatophyta</taxon>
        <taxon>Magnoliopsida</taxon>
        <taxon>Trochodendrales</taxon>
        <taxon>Trochodendraceae</taxon>
        <taxon>Tetracentron</taxon>
    </lineage>
</organism>
<sequence>MVKSGNSPARTKAVNQPFLHRNQTIENSNHGSPLRNSFFGICAMPVQFFLLVLLLLRAAPAISQAPELQNSPRDPRLYAGQEPFRQTSYRLSKPLIGDDGRIYTCSERNLFAFESNGSIAWTIPLKYTCHVDIAPIRGDRGKIYLIAENRVLKINPSNIGTSETATEIFFGPESATGGSGEIIGLSVSTLSSSAYIIVKNRGLFAYMLHGQLLWSAGPVLYRFGYRQGCKKNITDCYFTSVPVIDRCEASIYISNSEGEFYSLSFRSPQFKWVQDFSAFDKMLTITPGNNGRVYVTIPVRAVVLALDVATGGILWQKSIGPLSTTECSPVDSNGWISIGSLDGFLYSFSPTGILKKFPKAAILDSVIQVSPLLDCSGYAVYISQTEMEGKITHTIGEYTYVTAMRPINIVFTMLVPATGAIYWSENYPGQFSYLLSESDLHHFALDERILLAFINAAKLEIAWARWATHCHVVPQIRSSRLAALKQDSSISASTQHSLRVKKKAFDRTITELEQKAAEDTVASQVLEKDEAGSQSRSLLPLYNGRTKSYSFQGTKKESVTIFHTHCDTSSGESSNDSTSSINGSSQREANWYYKDKESAAKAKAKAPIEFRNSTDDGKSKQGYGGSPSWLASGLEGYTNPLFVKHAFGESREVNMHGEGEVMEPIEHGSSRNILLKRRTLSSTN</sequence>
<feature type="region of interest" description="Disordered" evidence="1">
    <location>
        <begin position="603"/>
        <end position="624"/>
    </location>
</feature>
<keyword evidence="2" id="KW-0812">Transmembrane</keyword>
<dbReference type="AlphaFoldDB" id="A0A834Z040"/>
<dbReference type="Gene3D" id="2.130.10.10">
    <property type="entry name" value="YVTN repeat-like/Quinoprotein amine dehydrogenase"/>
    <property type="match status" value="1"/>
</dbReference>
<dbReference type="Proteomes" id="UP000655225">
    <property type="component" value="Unassembled WGS sequence"/>
</dbReference>
<proteinExistence type="predicted"/>
<dbReference type="PANTHER" id="PTHR37253">
    <property type="entry name" value="PROTEIN GAMETE EXPRESSED 3"/>
    <property type="match status" value="1"/>
</dbReference>
<dbReference type="SUPFAM" id="SSF50998">
    <property type="entry name" value="Quinoprotein alcohol dehydrogenase-like"/>
    <property type="match status" value="1"/>
</dbReference>
<dbReference type="SMART" id="SM00564">
    <property type="entry name" value="PQQ"/>
    <property type="match status" value="4"/>
</dbReference>
<dbReference type="OrthoDB" id="19653at2759"/>
<dbReference type="GO" id="GO:0009793">
    <property type="term" value="P:embryo development ending in seed dormancy"/>
    <property type="evidence" value="ECO:0007669"/>
    <property type="project" value="TreeGrafter"/>
</dbReference>
<evidence type="ECO:0000313" key="3">
    <source>
        <dbReference type="EMBL" id="KAF8399189.1"/>
    </source>
</evidence>
<name>A0A834Z040_TETSI</name>
<evidence type="ECO:0000256" key="2">
    <source>
        <dbReference type="SAM" id="Phobius"/>
    </source>
</evidence>
<dbReference type="InterPro" id="IPR015943">
    <property type="entry name" value="WD40/YVTN_repeat-like_dom_sf"/>
</dbReference>
<dbReference type="PANTHER" id="PTHR37253:SF1">
    <property type="entry name" value="PROTEIN GAMETE EXPRESSED 3"/>
    <property type="match status" value="1"/>
</dbReference>
<evidence type="ECO:0000313" key="4">
    <source>
        <dbReference type="Proteomes" id="UP000655225"/>
    </source>
</evidence>
<dbReference type="GO" id="GO:0005886">
    <property type="term" value="C:plasma membrane"/>
    <property type="evidence" value="ECO:0007669"/>
    <property type="project" value="TreeGrafter"/>
</dbReference>
<comment type="caution">
    <text evidence="3">The sequence shown here is derived from an EMBL/GenBank/DDBJ whole genome shotgun (WGS) entry which is preliminary data.</text>
</comment>
<accession>A0A834Z040</accession>
<dbReference type="InterPro" id="IPR018391">
    <property type="entry name" value="PQQ_b-propeller_rpt"/>
</dbReference>
<keyword evidence="2" id="KW-1133">Transmembrane helix</keyword>
<dbReference type="OMA" id="VLQINIM"/>
<protein>
    <recommendedName>
        <fullName evidence="5">Protein GAMETE EXPRESSED 3</fullName>
    </recommendedName>
</protein>
<feature type="compositionally biased region" description="Low complexity" evidence="1">
    <location>
        <begin position="567"/>
        <end position="585"/>
    </location>
</feature>
<dbReference type="EMBL" id="JABCRI010000010">
    <property type="protein sequence ID" value="KAF8399189.1"/>
    <property type="molecule type" value="Genomic_DNA"/>
</dbReference>
<evidence type="ECO:0008006" key="5">
    <source>
        <dbReference type="Google" id="ProtNLM"/>
    </source>
</evidence>
<dbReference type="GO" id="GO:0010183">
    <property type="term" value="P:pollen tube guidance"/>
    <property type="evidence" value="ECO:0007669"/>
    <property type="project" value="TreeGrafter"/>
</dbReference>
<evidence type="ECO:0000256" key="1">
    <source>
        <dbReference type="SAM" id="MobiDB-lite"/>
    </source>
</evidence>
<gene>
    <name evidence="3" type="ORF">HHK36_015054</name>
</gene>